<name>A0AAE1FK79_PETCI</name>
<reference evidence="1" key="1">
    <citation type="submission" date="2023-10" db="EMBL/GenBank/DDBJ databases">
        <title>Genome assemblies of two species of porcelain crab, Petrolisthes cinctipes and Petrolisthes manimaculis (Anomura: Porcellanidae).</title>
        <authorList>
            <person name="Angst P."/>
        </authorList>
    </citation>
    <scope>NUCLEOTIDE SEQUENCE</scope>
    <source>
        <strain evidence="1">PB745_01</strain>
        <tissue evidence="1">Gill</tissue>
    </source>
</reference>
<evidence type="ECO:0000313" key="2">
    <source>
        <dbReference type="Proteomes" id="UP001286313"/>
    </source>
</evidence>
<keyword evidence="2" id="KW-1185">Reference proteome</keyword>
<evidence type="ECO:0000313" key="1">
    <source>
        <dbReference type="EMBL" id="KAK3875758.1"/>
    </source>
</evidence>
<dbReference type="Proteomes" id="UP001286313">
    <property type="component" value="Unassembled WGS sequence"/>
</dbReference>
<proteinExistence type="predicted"/>
<dbReference type="EMBL" id="JAWQEG010001922">
    <property type="protein sequence ID" value="KAK3875758.1"/>
    <property type="molecule type" value="Genomic_DNA"/>
</dbReference>
<protein>
    <submittedName>
        <fullName evidence="1">Uncharacterized protein</fullName>
    </submittedName>
</protein>
<comment type="caution">
    <text evidence="1">The sequence shown here is derived from an EMBL/GenBank/DDBJ whole genome shotgun (WGS) entry which is preliminary data.</text>
</comment>
<accession>A0AAE1FK79</accession>
<organism evidence="1 2">
    <name type="scientific">Petrolisthes cinctipes</name>
    <name type="common">Flat porcelain crab</name>
    <dbReference type="NCBI Taxonomy" id="88211"/>
    <lineage>
        <taxon>Eukaryota</taxon>
        <taxon>Metazoa</taxon>
        <taxon>Ecdysozoa</taxon>
        <taxon>Arthropoda</taxon>
        <taxon>Crustacea</taxon>
        <taxon>Multicrustacea</taxon>
        <taxon>Malacostraca</taxon>
        <taxon>Eumalacostraca</taxon>
        <taxon>Eucarida</taxon>
        <taxon>Decapoda</taxon>
        <taxon>Pleocyemata</taxon>
        <taxon>Anomura</taxon>
        <taxon>Galatheoidea</taxon>
        <taxon>Porcellanidae</taxon>
        <taxon>Petrolisthes</taxon>
    </lineage>
</organism>
<sequence length="216" mass="23935">MLGCDLVGNTVFPPLVPSVVVLEKIQRNDTVVAYEQGNVFHACAVTGSIFQLAQQEEGVCRYFQVEERVGSSATQPSDAPDMILAGEKEDSDSSCVEGVLVDPEASRNHIVGELTGAELGRNVMHHDQLACVGPDELRSAQQEDKSLQKLFGQVGKVRKLEGGQELLEVQNHILYRRWTPCCKGELLYTQECSQDIVLVSCGSHLHNFRLQQHLYR</sequence>
<gene>
    <name evidence="1" type="ORF">Pcinc_019397</name>
</gene>
<dbReference type="AlphaFoldDB" id="A0AAE1FK79"/>